<keyword evidence="3" id="KW-0732">Signal</keyword>
<evidence type="ECO:0000313" key="6">
    <source>
        <dbReference type="Proteomes" id="UP000246635"/>
    </source>
</evidence>
<feature type="chain" id="PRO_5038819439" evidence="3">
    <location>
        <begin position="30"/>
        <end position="486"/>
    </location>
</feature>
<dbReference type="OrthoDB" id="9810906at2"/>
<dbReference type="RefSeq" id="WP_110045476.1">
    <property type="nucleotide sequence ID" value="NZ_CP054612.1"/>
</dbReference>
<evidence type="ECO:0000256" key="1">
    <source>
        <dbReference type="ARBA" id="ARBA00005662"/>
    </source>
</evidence>
<dbReference type="Gene3D" id="3.60.21.10">
    <property type="match status" value="1"/>
</dbReference>
<evidence type="ECO:0000259" key="4">
    <source>
        <dbReference type="SMART" id="SM00854"/>
    </source>
</evidence>
<organism evidence="5 6">
    <name type="scientific">Paenibacillus cellulosilyticus</name>
    <dbReference type="NCBI Taxonomy" id="375489"/>
    <lineage>
        <taxon>Bacteria</taxon>
        <taxon>Bacillati</taxon>
        <taxon>Bacillota</taxon>
        <taxon>Bacilli</taxon>
        <taxon>Bacillales</taxon>
        <taxon>Paenibacillaceae</taxon>
        <taxon>Paenibacillus</taxon>
    </lineage>
</organism>
<feature type="signal peptide" evidence="3">
    <location>
        <begin position="1"/>
        <end position="29"/>
    </location>
</feature>
<dbReference type="InterPro" id="IPR029052">
    <property type="entry name" value="Metallo-depent_PP-like"/>
</dbReference>
<dbReference type="EMBL" id="QGTQ01000016">
    <property type="protein sequence ID" value="PWV98693.1"/>
    <property type="molecule type" value="Genomic_DNA"/>
</dbReference>
<dbReference type="PANTHER" id="PTHR33393">
    <property type="entry name" value="POLYGLUTAMINE SYNTHESIS ACCESSORY PROTEIN RV0574C-RELATED"/>
    <property type="match status" value="1"/>
</dbReference>
<feature type="domain" description="Capsule synthesis protein CapA" evidence="4">
    <location>
        <begin position="152"/>
        <end position="398"/>
    </location>
</feature>
<evidence type="ECO:0000313" key="5">
    <source>
        <dbReference type="EMBL" id="PWV98693.1"/>
    </source>
</evidence>
<dbReference type="Pfam" id="PF09587">
    <property type="entry name" value="PGA_cap"/>
    <property type="match status" value="1"/>
</dbReference>
<dbReference type="AlphaFoldDB" id="A0A2V2YTU5"/>
<keyword evidence="6" id="KW-1185">Reference proteome</keyword>
<dbReference type="PROSITE" id="PS51257">
    <property type="entry name" value="PROKAR_LIPOPROTEIN"/>
    <property type="match status" value="1"/>
</dbReference>
<feature type="compositionally biased region" description="Acidic residues" evidence="2">
    <location>
        <begin position="62"/>
        <end position="73"/>
    </location>
</feature>
<feature type="compositionally biased region" description="Low complexity" evidence="2">
    <location>
        <begin position="74"/>
        <end position="100"/>
    </location>
</feature>
<comment type="caution">
    <text evidence="5">The sequence shown here is derived from an EMBL/GenBank/DDBJ whole genome shotgun (WGS) entry which is preliminary data.</text>
</comment>
<dbReference type="Proteomes" id="UP000246635">
    <property type="component" value="Unassembled WGS sequence"/>
</dbReference>
<dbReference type="PANTHER" id="PTHR33393:SF12">
    <property type="entry name" value="CAPSULE BIOSYNTHESIS PROTEIN CAPA"/>
    <property type="match status" value="1"/>
</dbReference>
<dbReference type="SMART" id="SM00854">
    <property type="entry name" value="PGA_cap"/>
    <property type="match status" value="1"/>
</dbReference>
<accession>A0A2V2YTU5</accession>
<comment type="similarity">
    <text evidence="1">Belongs to the CapA family.</text>
</comment>
<feature type="region of interest" description="Disordered" evidence="2">
    <location>
        <begin position="54"/>
        <end position="147"/>
    </location>
</feature>
<dbReference type="InterPro" id="IPR052169">
    <property type="entry name" value="CW_Biosynth-Accessory"/>
</dbReference>
<dbReference type="CDD" id="cd07381">
    <property type="entry name" value="MPP_CapA"/>
    <property type="match status" value="1"/>
</dbReference>
<feature type="compositionally biased region" description="Low complexity" evidence="2">
    <location>
        <begin position="127"/>
        <end position="138"/>
    </location>
</feature>
<dbReference type="SUPFAM" id="SSF56300">
    <property type="entry name" value="Metallo-dependent phosphatases"/>
    <property type="match status" value="1"/>
</dbReference>
<evidence type="ECO:0000256" key="3">
    <source>
        <dbReference type="SAM" id="SignalP"/>
    </source>
</evidence>
<reference evidence="5 6" key="1">
    <citation type="submission" date="2018-05" db="EMBL/GenBank/DDBJ databases">
        <title>Genomic Encyclopedia of Type Strains, Phase III (KMG-III): the genomes of soil and plant-associated and newly described type strains.</title>
        <authorList>
            <person name="Whitman W."/>
        </authorList>
    </citation>
    <scope>NUCLEOTIDE SEQUENCE [LARGE SCALE GENOMIC DNA]</scope>
    <source>
        <strain evidence="5 6">CECT 5696</strain>
    </source>
</reference>
<proteinExistence type="inferred from homology"/>
<gene>
    <name evidence="5" type="ORF">DFQ01_11692</name>
</gene>
<feature type="compositionally biased region" description="Polar residues" evidence="2">
    <location>
        <begin position="108"/>
        <end position="118"/>
    </location>
</feature>
<protein>
    <submittedName>
        <fullName evidence="5">Poly-gamma-glutamate synthesis protein (Capsule biosynthesis protein)</fullName>
    </submittedName>
</protein>
<evidence type="ECO:0000256" key="2">
    <source>
        <dbReference type="SAM" id="MobiDB-lite"/>
    </source>
</evidence>
<name>A0A2V2YTU5_9BACL</name>
<dbReference type="InterPro" id="IPR019079">
    <property type="entry name" value="Capsule_synth_CapA"/>
</dbReference>
<sequence>MAIKRIDSLRYAIVALLFVMILSSCSIQAGPFKQSVQTTMPQVAVTEPVEGVVQGGQQGDSAADESAEAEDSSAADTTDNAVSTDNAADTNTDTAVGNTAETDHDSSGSDSQATTGIEQSGDETSESDSTGDGTDSESVTPIEPDSVETSVTLAAIGDVLIHRPIYREAEQKDGTYDFSSVFQLVKNTMLQPDLLIANQESMIGGKEIGLSTYPSFNSPHEVGDTLKDVGVDFVTVANNHTLDRGEKAIQSALKYWDKIGMPYTGAFKSKADQAKIRTITRNDITSSVLAYTYGTNGIAVPTGKDYLVNLIDMNKIEADVKQAKQVSDVVVVAMHWGTEYEDFPNKQQQQLAQQLADLGVDIVIGNHPHVLQPPAWLEGQDGHQTFVWYSLGNYISSQEGVKKQIGGIGYLDVVKTTVDGQSTITLRSPGFMPTYVYFNNWKDYRITPLEQTKDSELPQANNQFNATMKHMRSSLPELSLIHPAAS</sequence>